<dbReference type="Gene3D" id="3.40.50.150">
    <property type="entry name" value="Vaccinia Virus protein VP39"/>
    <property type="match status" value="1"/>
</dbReference>
<feature type="domain" description="Type II methyltransferase M.TaqI-like" evidence="8">
    <location>
        <begin position="318"/>
        <end position="503"/>
    </location>
</feature>
<dbReference type="InterPro" id="IPR011639">
    <property type="entry name" value="MethylTrfase_TaqI-like_dom"/>
</dbReference>
<comment type="catalytic activity">
    <reaction evidence="5">
        <text>a 2'-deoxyadenosine in DNA + S-adenosyl-L-methionine = an N(6)-methyl-2'-deoxyadenosine in DNA + S-adenosyl-L-homocysteine + H(+)</text>
        <dbReference type="Rhea" id="RHEA:15197"/>
        <dbReference type="Rhea" id="RHEA-COMP:12418"/>
        <dbReference type="Rhea" id="RHEA-COMP:12419"/>
        <dbReference type="ChEBI" id="CHEBI:15378"/>
        <dbReference type="ChEBI" id="CHEBI:57856"/>
        <dbReference type="ChEBI" id="CHEBI:59789"/>
        <dbReference type="ChEBI" id="CHEBI:90615"/>
        <dbReference type="ChEBI" id="CHEBI:90616"/>
        <dbReference type="EC" id="2.1.1.72"/>
    </reaction>
</comment>
<dbReference type="PROSITE" id="PS00092">
    <property type="entry name" value="N6_MTASE"/>
    <property type="match status" value="1"/>
</dbReference>
<dbReference type="Pfam" id="PF22654">
    <property type="entry name" value="DUF7008"/>
    <property type="match status" value="1"/>
</dbReference>
<evidence type="ECO:0000256" key="6">
    <source>
        <dbReference type="SAM" id="Coils"/>
    </source>
</evidence>
<keyword evidence="4" id="KW-0949">S-adenosyl-L-methionine</keyword>
<feature type="region of interest" description="Disordered" evidence="7">
    <location>
        <begin position="1238"/>
        <end position="1266"/>
    </location>
</feature>
<keyword evidence="3" id="KW-0808">Transferase</keyword>
<dbReference type="PANTHER" id="PTHR33841">
    <property type="entry name" value="DNA METHYLTRANSFERASE YEEA-RELATED"/>
    <property type="match status" value="1"/>
</dbReference>
<evidence type="ECO:0000313" key="11">
    <source>
        <dbReference type="Proteomes" id="UP000806528"/>
    </source>
</evidence>
<dbReference type="InterPro" id="IPR050953">
    <property type="entry name" value="N4_N6_ade-DNA_methylase"/>
</dbReference>
<evidence type="ECO:0000256" key="7">
    <source>
        <dbReference type="SAM" id="MobiDB-lite"/>
    </source>
</evidence>
<reference evidence="10 11" key="1">
    <citation type="submission" date="2020-09" db="EMBL/GenBank/DDBJ databases">
        <title>Diversity and distribution of actinomycetes associated with coral in the coast of Hainan.</title>
        <authorList>
            <person name="Li F."/>
        </authorList>
    </citation>
    <scope>NUCLEOTIDE SEQUENCE [LARGE SCALE GENOMIC DNA]</scope>
    <source>
        <strain evidence="10 11">HNM0947</strain>
    </source>
</reference>
<evidence type="ECO:0000256" key="4">
    <source>
        <dbReference type="ARBA" id="ARBA00022691"/>
    </source>
</evidence>
<dbReference type="SUPFAM" id="SSF53335">
    <property type="entry name" value="S-adenosyl-L-methionine-dependent methyltransferases"/>
    <property type="match status" value="1"/>
</dbReference>
<evidence type="ECO:0000256" key="3">
    <source>
        <dbReference type="ARBA" id="ARBA00022679"/>
    </source>
</evidence>
<protein>
    <recommendedName>
        <fullName evidence="1">site-specific DNA-methyltransferase (adenine-specific)</fullName>
        <ecNumber evidence="1">2.1.1.72</ecNumber>
    </recommendedName>
</protein>
<evidence type="ECO:0000256" key="2">
    <source>
        <dbReference type="ARBA" id="ARBA00022603"/>
    </source>
</evidence>
<name>A0ABR9P1I7_9ACTN</name>
<feature type="coiled-coil region" evidence="6">
    <location>
        <begin position="15"/>
        <end position="42"/>
    </location>
</feature>
<dbReference type="PANTHER" id="PTHR33841:SF1">
    <property type="entry name" value="DNA METHYLTRANSFERASE A"/>
    <property type="match status" value="1"/>
</dbReference>
<dbReference type="InterPro" id="IPR002052">
    <property type="entry name" value="DNA_methylase_N6_adenine_CS"/>
</dbReference>
<gene>
    <name evidence="10" type="primary">pglX</name>
    <name evidence="10" type="ORF">IDM40_03070</name>
</gene>
<dbReference type="Pfam" id="PF07669">
    <property type="entry name" value="Eco57I"/>
    <property type="match status" value="1"/>
</dbReference>
<dbReference type="InterPro" id="IPR054277">
    <property type="entry name" value="DUF7008"/>
</dbReference>
<keyword evidence="6" id="KW-0175">Coiled coil</keyword>
<dbReference type="EMBL" id="JADBGI010000002">
    <property type="protein sequence ID" value="MBE2997692.1"/>
    <property type="molecule type" value="Genomic_DNA"/>
</dbReference>
<comment type="caution">
    <text evidence="10">The sequence shown here is derived from an EMBL/GenBank/DDBJ whole genome shotgun (WGS) entry which is preliminary data.</text>
</comment>
<keyword evidence="11" id="KW-1185">Reference proteome</keyword>
<dbReference type="PRINTS" id="PR00507">
    <property type="entry name" value="N12N6MTFRASE"/>
</dbReference>
<dbReference type="EC" id="2.1.1.72" evidence="1"/>
<evidence type="ECO:0000259" key="9">
    <source>
        <dbReference type="Pfam" id="PF22654"/>
    </source>
</evidence>
<evidence type="ECO:0000313" key="10">
    <source>
        <dbReference type="EMBL" id="MBE2997692.1"/>
    </source>
</evidence>
<evidence type="ECO:0000256" key="1">
    <source>
        <dbReference type="ARBA" id="ARBA00011900"/>
    </source>
</evidence>
<feature type="domain" description="DUF7008" evidence="9">
    <location>
        <begin position="870"/>
        <end position="1256"/>
    </location>
</feature>
<evidence type="ECO:0000259" key="8">
    <source>
        <dbReference type="Pfam" id="PF07669"/>
    </source>
</evidence>
<feature type="compositionally biased region" description="Basic residues" evidence="7">
    <location>
        <begin position="1250"/>
        <end position="1259"/>
    </location>
</feature>
<keyword evidence="2" id="KW-0489">Methyltransferase</keyword>
<accession>A0ABR9P1I7</accession>
<proteinExistence type="predicted"/>
<dbReference type="InterPro" id="IPR029063">
    <property type="entry name" value="SAM-dependent_MTases_sf"/>
</dbReference>
<dbReference type="NCBIfam" id="NF033451">
    <property type="entry name" value="BREX_2_MTaseX"/>
    <property type="match status" value="1"/>
</dbReference>
<sequence>MEGYPAPLVVVGAPVVDQEALLKDLQAQVRSLEDDLRERSQDQGAIKYVDAEGKEVSFGEQLDHEYEEAQAGERTAITKGEWLEGQITQAAVAWVLSTVFVRFCEDNGLLAQPFIAGPKDERDRYGIAQELKEAWVLRGRQEEPEAPERTDRDWLEHAFAQMGVSSVMAGLFDRYHNPMWTITPSHQAAKGLIEFWRTVGDDAHLVHDFTDPEWNTRFLGDLYQDLSEATRDKYALLQTPEFVEEFILDYTLEPAVEEFGLDGNRIYQARTQGFRLIDPTCGSGHFLLGAFHRLLDKWREAEPGASDWDLISRALRSVHGVDKNPYAVAIARFRLLIAAMKEGGVTALSASNPEWPIVVATGDSLLHGRGAPQRQEDLFGTAGSVHRYASEDVFEYEDEFDLLGVASYHAVVGNPPYITVKDKQENLNYRKRYSTCKGTYALSVPFAERFFNLARRAGGDRVGAGFVGQITSNSFMKREFGKKLIEEFFRNEVRLTHVIDTSKAHIPGHGTPTVILFGRNMKPSHSGKIRAVLGIRGEPEQPQIPAEGVVWNALTGQLKAPGETESEWLSVLTLGWEMFRSHPWSLGGGSAPDLAQYIENGSTDTIGRVCLSIGRTTATGQDDAYFLPSEKTAERLGDAGRVRRLVAGDMVRDYRISGSLVVRNPYRDLKNEIPLGVRDSLLGRSLWPFRSPLRERLLFGKKIKDQKVPWGVHLENYSSKLFSSLAIAFAFVSTHNHFSFDREGRLFNRSAPMVKLPEGATEDQHLELMGVLNSSAACFWLKQVSHPKGGSGIGRGVQDEEWESRYEFTGTKLQEYPLPKTLPLDRSKELDSLAQRLSALEPSAVVEAETPTADRLKEACAAHAETRQRMIALQEELDWDVYHRYGLLTDDQHAELVITDTAEVPALNLGERAFEIVLARKMAAGEASTEWFNRHGSTPITEISDHWPDAYKQAVAARIDLIESDKNINLLERPEYKRRWQSEPWEKKQKAALKSWLLDKCEDRRLWFTPDDHGAERAQPLTVRSLANRVRDLFPDAAGVAALYDPGKEFGEVVAEIVRTEHVPYLAALRYKESGMRKRAQWEKVWDLQRKEDSLNAGLLEGEAEHRLDIPVPPKYTTPDFRRNEYWSNRGKLDVAKERFVSYPGAETESDPTLLLGWAGWDHAQQADALGSLAHERHDELGWGKDADTRDAMVPLLAGLRELLPWVQQWHTERDDYGETPADHVREDLTELRDATGITESEMAAWRPAARSRGRKTKKQPPTLPL</sequence>
<evidence type="ECO:0000256" key="5">
    <source>
        <dbReference type="ARBA" id="ARBA00047942"/>
    </source>
</evidence>
<dbReference type="Proteomes" id="UP000806528">
    <property type="component" value="Unassembled WGS sequence"/>
</dbReference>
<organism evidence="10 11">
    <name type="scientific">Nocardiopsis coralli</name>
    <dbReference type="NCBI Taxonomy" id="2772213"/>
    <lineage>
        <taxon>Bacteria</taxon>
        <taxon>Bacillati</taxon>
        <taxon>Actinomycetota</taxon>
        <taxon>Actinomycetes</taxon>
        <taxon>Streptosporangiales</taxon>
        <taxon>Nocardiopsidaceae</taxon>
        <taxon>Nocardiopsis</taxon>
    </lineage>
</organism>